<name>A0A3M0L7C2_HIRRU</name>
<feature type="domain" description="Retroviral nucleocapsid Gag protein p24 C-terminal" evidence="1">
    <location>
        <begin position="116"/>
        <end position="166"/>
    </location>
</feature>
<dbReference type="Gene3D" id="1.10.375.10">
    <property type="entry name" value="Human Immunodeficiency Virus Type 1 Capsid Protein"/>
    <property type="match status" value="1"/>
</dbReference>
<evidence type="ECO:0000259" key="1">
    <source>
        <dbReference type="Pfam" id="PF19317"/>
    </source>
</evidence>
<dbReference type="OrthoDB" id="9398000at2759"/>
<dbReference type="InterPro" id="IPR045345">
    <property type="entry name" value="Gag_p24_C"/>
</dbReference>
<comment type="caution">
    <text evidence="2">The sequence shown here is derived from an EMBL/GenBank/DDBJ whole genome shotgun (WGS) entry which is preliminary data.</text>
</comment>
<dbReference type="SUPFAM" id="SSF47943">
    <property type="entry name" value="Retrovirus capsid protein, N-terminal core domain"/>
    <property type="match status" value="1"/>
</dbReference>
<dbReference type="InterPro" id="IPR008916">
    <property type="entry name" value="Retrov_capsid_C"/>
</dbReference>
<dbReference type="PANTHER" id="PTHR40389:SF3">
    <property type="entry name" value="IGE-BINDING PROTEIN"/>
    <property type="match status" value="1"/>
</dbReference>
<sequence>MAEYGLGSPYFNNLLRATFTIRLMAPHDVKFLANLLLTPTQYAIFMAQWKKRLENLTTYAGHANQALAALTIDHLVGEGVHTDPNGQAVLPREALEGITEAAHSSFLKVFDAKTIQQSFINIKQAPQEPYMQFVERLKQTLERSIDNDQEREVVLLKLAIENANED</sequence>
<dbReference type="Proteomes" id="UP000269221">
    <property type="component" value="Unassembled WGS sequence"/>
</dbReference>
<dbReference type="AlphaFoldDB" id="A0A3M0L7C2"/>
<dbReference type="InterPro" id="IPR008919">
    <property type="entry name" value="Retrov_capsid_N"/>
</dbReference>
<dbReference type="SUPFAM" id="SSF47353">
    <property type="entry name" value="Retrovirus capsid dimerization domain-like"/>
    <property type="match status" value="1"/>
</dbReference>
<dbReference type="GO" id="GO:0016032">
    <property type="term" value="P:viral process"/>
    <property type="evidence" value="ECO:0007669"/>
    <property type="project" value="InterPro"/>
</dbReference>
<reference evidence="2 3" key="1">
    <citation type="submission" date="2018-07" db="EMBL/GenBank/DDBJ databases">
        <title>A high quality draft genome assembly of the barn swallow (H. rustica rustica).</title>
        <authorList>
            <person name="Formenti G."/>
            <person name="Chiara M."/>
            <person name="Poveda L."/>
            <person name="Francoijs K.-J."/>
            <person name="Bonisoli-Alquati A."/>
            <person name="Canova L."/>
            <person name="Gianfranceschi L."/>
            <person name="Horner D.S."/>
            <person name="Saino N."/>
        </authorList>
    </citation>
    <scope>NUCLEOTIDE SEQUENCE [LARGE SCALE GENOMIC DNA]</scope>
    <source>
        <strain evidence="2">Chelidonia</strain>
        <tissue evidence="2">Blood</tissue>
    </source>
</reference>
<evidence type="ECO:0000313" key="2">
    <source>
        <dbReference type="EMBL" id="RMC21245.1"/>
    </source>
</evidence>
<organism evidence="2 3">
    <name type="scientific">Hirundo rustica rustica</name>
    <dbReference type="NCBI Taxonomy" id="333673"/>
    <lineage>
        <taxon>Eukaryota</taxon>
        <taxon>Metazoa</taxon>
        <taxon>Chordata</taxon>
        <taxon>Craniata</taxon>
        <taxon>Vertebrata</taxon>
        <taxon>Euteleostomi</taxon>
        <taxon>Archelosauria</taxon>
        <taxon>Archosauria</taxon>
        <taxon>Dinosauria</taxon>
        <taxon>Saurischia</taxon>
        <taxon>Theropoda</taxon>
        <taxon>Coelurosauria</taxon>
        <taxon>Aves</taxon>
        <taxon>Neognathae</taxon>
        <taxon>Neoaves</taxon>
        <taxon>Telluraves</taxon>
        <taxon>Australaves</taxon>
        <taxon>Passeriformes</taxon>
        <taxon>Sylvioidea</taxon>
        <taxon>Hirundinidae</taxon>
        <taxon>Hirundo</taxon>
    </lineage>
</organism>
<dbReference type="Pfam" id="PF19317">
    <property type="entry name" value="Gag_p24_C"/>
    <property type="match status" value="1"/>
</dbReference>
<proteinExistence type="predicted"/>
<dbReference type="Gene3D" id="1.10.1200.30">
    <property type="match status" value="1"/>
</dbReference>
<dbReference type="EMBL" id="QRBI01000093">
    <property type="protein sequence ID" value="RMC21245.1"/>
    <property type="molecule type" value="Genomic_DNA"/>
</dbReference>
<dbReference type="STRING" id="333673.A0A3M0L7C2"/>
<keyword evidence="3" id="KW-1185">Reference proteome</keyword>
<dbReference type="Pfam" id="PF00607">
    <property type="entry name" value="Gag_p24"/>
    <property type="match status" value="1"/>
</dbReference>
<dbReference type="InterPro" id="IPR050195">
    <property type="entry name" value="Primate_lentivir_Gag_pol-like"/>
</dbReference>
<protein>
    <recommendedName>
        <fullName evidence="1">Retroviral nucleocapsid Gag protein p24 C-terminal domain-containing protein</fullName>
    </recommendedName>
</protein>
<evidence type="ECO:0000313" key="3">
    <source>
        <dbReference type="Proteomes" id="UP000269221"/>
    </source>
</evidence>
<gene>
    <name evidence="2" type="ORF">DUI87_02104</name>
</gene>
<accession>A0A3M0L7C2</accession>
<dbReference type="PANTHER" id="PTHR40389">
    <property type="entry name" value="ENDOGENOUS RETROVIRUS GROUP K MEMBER 24 GAG POLYPROTEIN-RELATED"/>
    <property type="match status" value="1"/>
</dbReference>